<dbReference type="EMBL" id="BQKE01000002">
    <property type="protein sequence ID" value="GJM62802.1"/>
    <property type="molecule type" value="Genomic_DNA"/>
</dbReference>
<proteinExistence type="predicted"/>
<keyword evidence="2" id="KW-0808">Transferase</keyword>
<evidence type="ECO:0000313" key="3">
    <source>
        <dbReference type="Proteomes" id="UP001310022"/>
    </source>
</evidence>
<dbReference type="InterPro" id="IPR025877">
    <property type="entry name" value="MobA-like_NTP_Trfase"/>
</dbReference>
<name>A0AAN5ALG2_9BACT</name>
<dbReference type="Proteomes" id="UP001310022">
    <property type="component" value="Unassembled WGS sequence"/>
</dbReference>
<evidence type="ECO:0000259" key="1">
    <source>
        <dbReference type="Pfam" id="PF12804"/>
    </source>
</evidence>
<feature type="domain" description="MobA-like NTP transferase" evidence="1">
    <location>
        <begin position="7"/>
        <end position="170"/>
    </location>
</feature>
<keyword evidence="3" id="KW-1185">Reference proteome</keyword>
<dbReference type="InterPro" id="IPR029044">
    <property type="entry name" value="Nucleotide-diphossugar_trans"/>
</dbReference>
<comment type="caution">
    <text evidence="2">The sequence shown here is derived from an EMBL/GenBank/DDBJ whole genome shotgun (WGS) entry which is preliminary data.</text>
</comment>
<accession>A0AAN5ALG2</accession>
<dbReference type="RefSeq" id="WP_338238038.1">
    <property type="nucleotide sequence ID" value="NZ_BQKE01000002.1"/>
</dbReference>
<organism evidence="2 3">
    <name type="scientific">Persicobacter diffluens</name>
    <dbReference type="NCBI Taxonomy" id="981"/>
    <lineage>
        <taxon>Bacteria</taxon>
        <taxon>Pseudomonadati</taxon>
        <taxon>Bacteroidota</taxon>
        <taxon>Cytophagia</taxon>
        <taxon>Cytophagales</taxon>
        <taxon>Persicobacteraceae</taxon>
        <taxon>Persicobacter</taxon>
    </lineage>
</organism>
<gene>
    <name evidence="2" type="ORF">PEDI_33540</name>
</gene>
<evidence type="ECO:0000313" key="2">
    <source>
        <dbReference type="EMBL" id="GJM62802.1"/>
    </source>
</evidence>
<dbReference type="AlphaFoldDB" id="A0AAN5ALG2"/>
<dbReference type="PANTHER" id="PTHR43777:SF1">
    <property type="entry name" value="MOLYBDENUM COFACTOR CYTIDYLYLTRANSFERASE"/>
    <property type="match status" value="1"/>
</dbReference>
<dbReference type="Gene3D" id="3.90.550.10">
    <property type="entry name" value="Spore Coat Polysaccharide Biosynthesis Protein SpsA, Chain A"/>
    <property type="match status" value="1"/>
</dbReference>
<keyword evidence="2" id="KW-0418">Kinase</keyword>
<dbReference type="CDD" id="cd04182">
    <property type="entry name" value="GT_2_like_f"/>
    <property type="match status" value="1"/>
</dbReference>
<dbReference type="PANTHER" id="PTHR43777">
    <property type="entry name" value="MOLYBDENUM COFACTOR CYTIDYLYLTRANSFERASE"/>
    <property type="match status" value="1"/>
</dbReference>
<dbReference type="GO" id="GO:0016301">
    <property type="term" value="F:kinase activity"/>
    <property type="evidence" value="ECO:0007669"/>
    <property type="project" value="UniProtKB-KW"/>
</dbReference>
<dbReference type="Pfam" id="PF12804">
    <property type="entry name" value="NTP_transf_3"/>
    <property type="match status" value="1"/>
</dbReference>
<reference evidence="2 3" key="1">
    <citation type="submission" date="2021-12" db="EMBL/GenBank/DDBJ databases">
        <title>Genome sequencing of bacteria with rrn-lacking chromosome and rrn-plasmid.</title>
        <authorList>
            <person name="Anda M."/>
            <person name="Iwasaki W."/>
        </authorList>
    </citation>
    <scope>NUCLEOTIDE SEQUENCE [LARGE SCALE GENOMIC DNA]</scope>
    <source>
        <strain evidence="2 3">NBRC 15940</strain>
    </source>
</reference>
<sequence>MTKFSIIILAAGESKRMGQAKQLLPIRGKSLLAWVAQKALSLQAEKTIVVTGARQKAMDSVLKTMPLESIYAPDWKKGMGHSLASGLSYLFEKKVAYQGVMVLLVDQPAIMMDDHFLEEMLKKWRETPDRIVASQYGDRYGVPCIIPTPLTLGLLDPQGDQGARTLLNKGDKPILGIAAKNLHHDLDSPEDYQRFLAQLEA</sequence>
<protein>
    <submittedName>
        <fullName evidence="2">4-diphosphocytidyl-2C-methyl-D-erythritol kinase</fullName>
    </submittedName>
</protein>
<dbReference type="SUPFAM" id="SSF53448">
    <property type="entry name" value="Nucleotide-diphospho-sugar transferases"/>
    <property type="match status" value="1"/>
</dbReference>
<dbReference type="GO" id="GO:0016779">
    <property type="term" value="F:nucleotidyltransferase activity"/>
    <property type="evidence" value="ECO:0007669"/>
    <property type="project" value="UniProtKB-ARBA"/>
</dbReference>